<proteinExistence type="predicted"/>
<accession>A0ABS8NWG9</accession>
<protein>
    <submittedName>
        <fullName evidence="2">DUF4166 domain-containing protein</fullName>
    </submittedName>
</protein>
<feature type="domain" description="DUF4166" evidence="1">
    <location>
        <begin position="22"/>
        <end position="177"/>
    </location>
</feature>
<comment type="caution">
    <text evidence="2">The sequence shown here is derived from an EMBL/GenBank/DDBJ whole genome shotgun (WGS) entry which is preliminary data.</text>
</comment>
<reference evidence="2" key="1">
    <citation type="submission" date="2021-02" db="EMBL/GenBank/DDBJ databases">
        <title>Copper resistance gene diversity in local Xanthomonas species at agrochemical polluted sites in Trinidad, Trinidad and Tobago.</title>
        <authorList>
            <person name="Ramnarine S.D.B.J."/>
            <person name="Ramsubhag A."/>
            <person name="Jayaraman J."/>
        </authorList>
    </citation>
    <scope>NUCLEOTIDE SEQUENCE</scope>
    <source>
        <strain evidence="2">CaNP6A</strain>
    </source>
</reference>
<organism evidence="2 3">
    <name type="scientific">Xanthomonas melonis</name>
    <dbReference type="NCBI Taxonomy" id="56456"/>
    <lineage>
        <taxon>Bacteria</taxon>
        <taxon>Pseudomonadati</taxon>
        <taxon>Pseudomonadota</taxon>
        <taxon>Gammaproteobacteria</taxon>
        <taxon>Lysobacterales</taxon>
        <taxon>Lysobacteraceae</taxon>
        <taxon>Xanthomonas</taxon>
    </lineage>
</organism>
<dbReference type="InterPro" id="IPR025311">
    <property type="entry name" value="DUF4166"/>
</dbReference>
<dbReference type="Pfam" id="PF13761">
    <property type="entry name" value="DUF4166"/>
    <property type="match status" value="1"/>
</dbReference>
<evidence type="ECO:0000259" key="1">
    <source>
        <dbReference type="Pfam" id="PF13761"/>
    </source>
</evidence>
<evidence type="ECO:0000313" key="2">
    <source>
        <dbReference type="EMBL" id="MCD0267303.1"/>
    </source>
</evidence>
<gene>
    <name evidence="2" type="ORF">JWH11_12820</name>
</gene>
<name>A0ABS8NWG9_9XANT</name>
<dbReference type="Proteomes" id="UP001430396">
    <property type="component" value="Unassembled WGS sequence"/>
</dbReference>
<evidence type="ECO:0000313" key="3">
    <source>
        <dbReference type="Proteomes" id="UP001430396"/>
    </source>
</evidence>
<keyword evidence="3" id="KW-1185">Reference proteome</keyword>
<sequence>MDRPLNTPLFAQVLGHAAFAQLPEPVRALHSVRQRQTFAGQAQIRRGRHVLVPLLALLSRLPRSGAVAVEVDFLVDARGERWHRRFAGLPMYSRLWRDGERLREHLGAVRFEFALRADAQAVYWQATRVWAFGWVPLPARWFEQVRCREHADTGRYGFLVDVHLPLVGPFIRYEGWLEPR</sequence>
<dbReference type="EMBL" id="JAFFQI010000195">
    <property type="protein sequence ID" value="MCD0267303.1"/>
    <property type="molecule type" value="Genomic_DNA"/>
</dbReference>